<name>A0ABX8YKW3_9PSED</name>
<dbReference type="EMBL" id="CP071586">
    <property type="protein sequence ID" value="QYY80586.1"/>
    <property type="molecule type" value="Genomic_DNA"/>
</dbReference>
<evidence type="ECO:0000256" key="1">
    <source>
        <dbReference type="SAM" id="Phobius"/>
    </source>
</evidence>
<organism evidence="2 3">
    <name type="scientific">Pseudomonas germanica</name>
    <dbReference type="NCBI Taxonomy" id="2815720"/>
    <lineage>
        <taxon>Bacteria</taxon>
        <taxon>Pseudomonadati</taxon>
        <taxon>Pseudomonadota</taxon>
        <taxon>Gammaproteobacteria</taxon>
        <taxon>Pseudomonadales</taxon>
        <taxon>Pseudomonadaceae</taxon>
        <taxon>Pseudomonas</taxon>
    </lineage>
</organism>
<keyword evidence="1" id="KW-0812">Transmembrane</keyword>
<feature type="transmembrane region" description="Helical" evidence="1">
    <location>
        <begin position="63"/>
        <end position="88"/>
    </location>
</feature>
<accession>A0ABX8YKW3</accession>
<keyword evidence="3" id="KW-1185">Reference proteome</keyword>
<reference evidence="2 3" key="1">
    <citation type="journal article" date="2022" name="Int. J. Syst. Evol. Microbiol.">
        <title>Pseudomonas germanica sp. nov., isolated from Iris germanica rhizomes.</title>
        <authorList>
            <person name="Atanasov K.E."/>
            <person name="Galbis D.M."/>
            <person name="Gallego J."/>
            <person name="Serpico A."/>
            <person name="Bosch M."/>
            <person name="Altabella T."/>
            <person name="Ferrer A."/>
        </authorList>
    </citation>
    <scope>NUCLEOTIDE SEQUENCE [LARGE SCALE GENOMIC DNA]</scope>
    <source>
        <strain evidence="2 3">FIT28</strain>
    </source>
</reference>
<dbReference type="Proteomes" id="UP000824588">
    <property type="component" value="Chromosome"/>
</dbReference>
<protein>
    <submittedName>
        <fullName evidence="2">DUF3742 family protein</fullName>
    </submittedName>
</protein>
<dbReference type="InterPro" id="IPR022213">
    <property type="entry name" value="DUF3742"/>
</dbReference>
<keyword evidence="1" id="KW-0472">Membrane</keyword>
<keyword evidence="1" id="KW-1133">Transmembrane helix</keyword>
<evidence type="ECO:0000313" key="2">
    <source>
        <dbReference type="EMBL" id="QYY80586.1"/>
    </source>
</evidence>
<dbReference type="RefSeq" id="WP_220556833.1">
    <property type="nucleotide sequence ID" value="NZ_CP071586.1"/>
</dbReference>
<gene>
    <name evidence="2" type="ORF">J0G10_23020</name>
</gene>
<evidence type="ECO:0000313" key="3">
    <source>
        <dbReference type="Proteomes" id="UP000824588"/>
    </source>
</evidence>
<dbReference type="Pfam" id="PF12553">
    <property type="entry name" value="DUF3742"/>
    <property type="match status" value="1"/>
</dbReference>
<proteinExistence type="predicted"/>
<sequence>MSAQQPLQISRAHRWAYACGMFAKRGYRRLKGFESRVAKRAVTAGLPAGNLLVRGIFLLAQVALFGALLFVSFWLFLLVCTFVALAAIPVQDSDTPDIDDLDDPIHRASWPERYDKWGSLK</sequence>